<evidence type="ECO:0000313" key="3">
    <source>
        <dbReference type="Proteomes" id="UP000694941"/>
    </source>
</evidence>
<keyword evidence="1" id="KW-1133">Transmembrane helix</keyword>
<protein>
    <submittedName>
        <fullName evidence="4">Uncharacterized protein LOC106459132</fullName>
    </submittedName>
</protein>
<feature type="transmembrane region" description="Helical" evidence="1">
    <location>
        <begin position="339"/>
        <end position="365"/>
    </location>
</feature>
<accession>A0ABM1B3P5</accession>
<evidence type="ECO:0000259" key="2">
    <source>
        <dbReference type="PROSITE" id="PS51034"/>
    </source>
</evidence>
<dbReference type="InterPro" id="IPR001507">
    <property type="entry name" value="ZP_dom"/>
</dbReference>
<sequence>MVFSVRQPLQRETESRRWTGELITHSREPYDTFRPGPNFDDFLTGLSRLKNIPRVDYITADCFDNYMKINVRFNGSFNGLIYSTGYVHDPDCVFINGSGEKLYEFFIRLNRCGTLGERNEFNNRLPDEKRITPGSMRNTVTIQYNPIIEEEWDEHFRVTCEYGYEFRKTITFPVVDVEVSPGNPVVFTLTPPQCYMEIRNGFDVKGQRTDGPVSVGEPLTLVIYMKTENTGFDILVSNCVAHNGGQKRLQLIDSNGSRSLATSAVHFIDFQRNPQRCYWKTLTRRSVDDFQAQPTTSPMFESINLFQALEVRENDGNLDPRKRRNEVDRENEGFVCLRVLGFAAIFAGMVFVLLLTIGLTTCLCIRLRRMKAVIDERSVKMDHQFVSYLEKTY</sequence>
<evidence type="ECO:0000256" key="1">
    <source>
        <dbReference type="SAM" id="Phobius"/>
    </source>
</evidence>
<keyword evidence="1" id="KW-0812">Transmembrane</keyword>
<keyword evidence="3" id="KW-1185">Reference proteome</keyword>
<proteinExistence type="predicted"/>
<dbReference type="PANTHER" id="PTHR46560">
    <property type="entry name" value="CYPHER, ISOFORM B"/>
    <property type="match status" value="1"/>
</dbReference>
<organism evidence="3 4">
    <name type="scientific">Limulus polyphemus</name>
    <name type="common">Atlantic horseshoe crab</name>
    <dbReference type="NCBI Taxonomy" id="6850"/>
    <lineage>
        <taxon>Eukaryota</taxon>
        <taxon>Metazoa</taxon>
        <taxon>Ecdysozoa</taxon>
        <taxon>Arthropoda</taxon>
        <taxon>Chelicerata</taxon>
        <taxon>Merostomata</taxon>
        <taxon>Xiphosura</taxon>
        <taxon>Limulidae</taxon>
        <taxon>Limulus</taxon>
    </lineage>
</organism>
<dbReference type="PROSITE" id="PS51034">
    <property type="entry name" value="ZP_2"/>
    <property type="match status" value="1"/>
</dbReference>
<name>A0ABM1B3P5_LIMPO</name>
<evidence type="ECO:0000313" key="4">
    <source>
        <dbReference type="RefSeq" id="XP_013774172.1"/>
    </source>
</evidence>
<dbReference type="GeneID" id="106459132"/>
<dbReference type="Proteomes" id="UP000694941">
    <property type="component" value="Unplaced"/>
</dbReference>
<dbReference type="RefSeq" id="XP_013774172.1">
    <property type="nucleotide sequence ID" value="XM_013918718.1"/>
</dbReference>
<dbReference type="SMART" id="SM00241">
    <property type="entry name" value="ZP"/>
    <property type="match status" value="1"/>
</dbReference>
<gene>
    <name evidence="4" type="primary">LOC106459132</name>
</gene>
<keyword evidence="1" id="KW-0472">Membrane</keyword>
<reference evidence="4" key="1">
    <citation type="submission" date="2025-08" db="UniProtKB">
        <authorList>
            <consortium name="RefSeq"/>
        </authorList>
    </citation>
    <scope>IDENTIFICATION</scope>
    <source>
        <tissue evidence="4">Muscle</tissue>
    </source>
</reference>
<feature type="domain" description="ZP" evidence="2">
    <location>
        <begin position="61"/>
        <end position="328"/>
    </location>
</feature>
<dbReference type="PANTHER" id="PTHR46560:SF3">
    <property type="entry name" value="ZP DOMAIN-CONTAINING PROTEIN"/>
    <property type="match status" value="1"/>
</dbReference>